<evidence type="ECO:0000256" key="2">
    <source>
        <dbReference type="SAM" id="Coils"/>
    </source>
</evidence>
<evidence type="ECO:0000256" key="3">
    <source>
        <dbReference type="SAM" id="MobiDB-lite"/>
    </source>
</evidence>
<dbReference type="GO" id="GO:0055085">
    <property type="term" value="P:transmembrane transport"/>
    <property type="evidence" value="ECO:0007669"/>
    <property type="project" value="InterPro"/>
</dbReference>
<organism evidence="5 6">
    <name type="scientific">Methylogaea oryzae</name>
    <dbReference type="NCBI Taxonomy" id="1295382"/>
    <lineage>
        <taxon>Bacteria</taxon>
        <taxon>Pseudomonadati</taxon>
        <taxon>Pseudomonadota</taxon>
        <taxon>Gammaproteobacteria</taxon>
        <taxon>Methylococcales</taxon>
        <taxon>Methylococcaceae</taxon>
        <taxon>Methylogaea</taxon>
    </lineage>
</organism>
<keyword evidence="2" id="KW-0175">Coiled coil</keyword>
<reference evidence="5" key="1">
    <citation type="submission" date="2019-06" db="EMBL/GenBank/DDBJ databases">
        <title>Complete genome sequence of Methylogaea oryzae strain JCM16910.</title>
        <authorList>
            <person name="Asakawa S."/>
        </authorList>
    </citation>
    <scope>NUCLEOTIDE SEQUENCE</scope>
    <source>
        <strain evidence="5">E10</strain>
    </source>
</reference>
<name>A0A8D4VRM9_9GAMM</name>
<dbReference type="EMBL" id="AP019782">
    <property type="protein sequence ID" value="BBL71337.1"/>
    <property type="molecule type" value="Genomic_DNA"/>
</dbReference>
<evidence type="ECO:0000313" key="5">
    <source>
        <dbReference type="EMBL" id="BBL71337.1"/>
    </source>
</evidence>
<dbReference type="RefSeq" id="WP_221046929.1">
    <property type="nucleotide sequence ID" value="NZ_AP019782.1"/>
</dbReference>
<gene>
    <name evidence="5" type="ORF">MoryE10_19430</name>
</gene>
<evidence type="ECO:0000313" key="6">
    <source>
        <dbReference type="Proteomes" id="UP000824988"/>
    </source>
</evidence>
<dbReference type="Pfam" id="PF25885">
    <property type="entry name" value="HH_EMRA"/>
    <property type="match status" value="1"/>
</dbReference>
<keyword evidence="6" id="KW-1185">Reference proteome</keyword>
<dbReference type="PANTHER" id="PTHR30386">
    <property type="entry name" value="MEMBRANE FUSION SUBUNIT OF EMRAB-TOLC MULTIDRUG EFFLUX PUMP"/>
    <property type="match status" value="1"/>
</dbReference>
<accession>A0A8D4VRM9</accession>
<dbReference type="InterPro" id="IPR050739">
    <property type="entry name" value="MFP"/>
</dbReference>
<dbReference type="GO" id="GO:0030313">
    <property type="term" value="C:cell envelope"/>
    <property type="evidence" value="ECO:0007669"/>
    <property type="project" value="UniProtKB-SubCell"/>
</dbReference>
<proteinExistence type="predicted"/>
<feature type="region of interest" description="Disordered" evidence="3">
    <location>
        <begin position="382"/>
        <end position="410"/>
    </location>
</feature>
<evidence type="ECO:0000256" key="1">
    <source>
        <dbReference type="ARBA" id="ARBA00004196"/>
    </source>
</evidence>
<dbReference type="KEGG" id="moz:MoryE10_19430"/>
<dbReference type="AlphaFoldDB" id="A0A8D4VRM9"/>
<feature type="coiled-coil region" evidence="2">
    <location>
        <begin position="152"/>
        <end position="179"/>
    </location>
</feature>
<dbReference type="PANTHER" id="PTHR30386:SF19">
    <property type="entry name" value="MULTIDRUG EXPORT PROTEIN EMRA-RELATED"/>
    <property type="match status" value="1"/>
</dbReference>
<dbReference type="Proteomes" id="UP000824988">
    <property type="component" value="Chromosome"/>
</dbReference>
<protein>
    <submittedName>
        <fullName evidence="5">Multidrug resistance protein</fullName>
    </submittedName>
</protein>
<evidence type="ECO:0000259" key="4">
    <source>
        <dbReference type="Pfam" id="PF25885"/>
    </source>
</evidence>
<dbReference type="InterPro" id="IPR058633">
    <property type="entry name" value="EmrA/FarA_HH"/>
</dbReference>
<feature type="domain" description="Multidrug export protein EmrA/FarA alpha-helical hairpin" evidence="4">
    <location>
        <begin position="89"/>
        <end position="207"/>
    </location>
</feature>
<comment type="subcellular location">
    <subcellularLocation>
        <location evidence="1">Cell envelope</location>
    </subcellularLocation>
</comment>
<sequence length="410" mass="44966">MKVHPRTIRARRNRRLSWVISALLAAALAYAGYWWLHGRHRLVTDNAFVTGNLIPVEADATGVVTQVLTEETRYVNKGDLLIRLDEHRAQAALGRAGGDLGRTVRGIGALFATRRQLCQKLSTRAAQLARVRHDVARYRQAIPSGSVSEQVLQNAEDQMAGLEAEWREAVAELRSVEAKVEGTDRVAHPEVEAAKQRYVEAYLEFSRQQIRAPVSGYVAQRKAQVGDRVHPGELLLVLVPLDHLWVEANLRETEMKRVRPGQTAEVSVDLYGTRHRYRGTVEGIMPGTGSVFALLPPDNATGNFIHIVQRVPVRIALHRDDLLKQPLRPGLSTVTSIRVDEAGMPANDSLAAAGGQEYATDVFDGELDAAHRQAAAIVAANLRQDNEPPPGACETTPALTNPPAAPRAKP</sequence>